<comment type="caution">
    <text evidence="2">The sequence shown here is derived from an EMBL/GenBank/DDBJ whole genome shotgun (WGS) entry which is preliminary data.</text>
</comment>
<dbReference type="RefSeq" id="WP_135472107.1">
    <property type="nucleotide sequence ID" value="NZ_CASCNC010000039.1"/>
</dbReference>
<reference evidence="2 3" key="1">
    <citation type="submission" date="2019-02" db="EMBL/GenBank/DDBJ databases">
        <title>Isolation and identification of novel species under the genus Muribaculum.</title>
        <authorList>
            <person name="Miyake S."/>
            <person name="Ding Y."/>
            <person name="Low A."/>
            <person name="Soh M."/>
            <person name="Seedorf H."/>
        </authorList>
    </citation>
    <scope>NUCLEOTIDE SEQUENCE [LARGE SCALE GENOMIC DNA]</scope>
    <source>
        <strain evidence="2 3">TLL-A3</strain>
    </source>
</reference>
<name>A0A4Z0V3B2_9BACT</name>
<proteinExistence type="predicted"/>
<keyword evidence="3" id="KW-1185">Reference proteome</keyword>
<dbReference type="Proteomes" id="UP000297635">
    <property type="component" value="Unassembled WGS sequence"/>
</dbReference>
<evidence type="ECO:0000313" key="3">
    <source>
        <dbReference type="Proteomes" id="UP000297635"/>
    </source>
</evidence>
<keyword evidence="2" id="KW-0808">Transferase</keyword>
<dbReference type="AlphaFoldDB" id="A0A4Z0V3B2"/>
<protein>
    <submittedName>
        <fullName evidence="2">Glycerol acyltransferase</fullName>
    </submittedName>
</protein>
<dbReference type="Pfam" id="PF19576">
    <property type="entry name" value="Acyltransf_2"/>
    <property type="match status" value="1"/>
</dbReference>
<gene>
    <name evidence="2" type="ORF">EZ315_10905</name>
</gene>
<feature type="domain" description="Putative acyltransferase ACT14924-like acyltransferase" evidence="1">
    <location>
        <begin position="9"/>
        <end position="266"/>
    </location>
</feature>
<keyword evidence="2" id="KW-0012">Acyltransferase</keyword>
<dbReference type="GO" id="GO:0016746">
    <property type="term" value="F:acyltransferase activity"/>
    <property type="evidence" value="ECO:0007669"/>
    <property type="project" value="UniProtKB-KW"/>
</dbReference>
<evidence type="ECO:0000313" key="2">
    <source>
        <dbReference type="EMBL" id="TGG36368.1"/>
    </source>
</evidence>
<organism evidence="2 3">
    <name type="scientific">Duncaniella freteri</name>
    <dbReference type="NCBI Taxonomy" id="2530391"/>
    <lineage>
        <taxon>Bacteria</taxon>
        <taxon>Pseudomonadati</taxon>
        <taxon>Bacteroidota</taxon>
        <taxon>Bacteroidia</taxon>
        <taxon>Bacteroidales</taxon>
        <taxon>Muribaculaceae</taxon>
        <taxon>Duncaniella</taxon>
    </lineage>
</organism>
<accession>A0A4Z0V3B2</accession>
<dbReference type="InterPro" id="IPR045746">
    <property type="entry name" value="ACT14924-like_Acyltransf_dom"/>
</dbReference>
<sequence length="274" mass="30997">MMRIDVGNVLRQRAPRHYRYIPGWAVRWLERIICQDRLNTLLEHNAQCEGADFARGVIKDLSVSYSLAGNIPDGKDRRVILVSNHPLGGLDGLVLACVAEDVYGKEADAKFVVNDLLDFVEPLRPIFLGVNKHGTQSRASVERIDRAFDGDSPILMFPAGLVSRRRQGGVIADMPWRKMAVVKAISSHRDIIPVHFSGENSQFFYKFAHLRSRLGLRFNIEMIRLPKEIFLSEGSHFTVTFGSPISWRSLEGGRNAELQADRLRSIVYQLPCQK</sequence>
<evidence type="ECO:0000259" key="1">
    <source>
        <dbReference type="Pfam" id="PF19576"/>
    </source>
</evidence>
<dbReference type="SUPFAM" id="SSF69593">
    <property type="entry name" value="Glycerol-3-phosphate (1)-acyltransferase"/>
    <property type="match status" value="1"/>
</dbReference>
<dbReference type="EMBL" id="SJSA01000002">
    <property type="protein sequence ID" value="TGG36368.1"/>
    <property type="molecule type" value="Genomic_DNA"/>
</dbReference>
<dbReference type="GeneID" id="82150297"/>